<keyword evidence="1 7" id="KW-1003">Cell membrane</keyword>
<evidence type="ECO:0000256" key="4">
    <source>
        <dbReference type="ARBA" id="ARBA00022989"/>
    </source>
</evidence>
<dbReference type="PANTHER" id="PTHR37485:SF1">
    <property type="entry name" value="CELL DIVISION PROTEIN FTSB"/>
    <property type="match status" value="1"/>
</dbReference>
<evidence type="ECO:0000313" key="8">
    <source>
        <dbReference type="EMBL" id="CAG7601700.1"/>
    </source>
</evidence>
<sequence>MRPVSVVLVGLILLIQLLLWRGCSSWLHIRELQKQIATQQKKNNNLKLCNQKIAREVQDLQDGTALIEERARYEMGMIRDGEVFMQFVSPNALQCVRPVSTINNSLRCE</sequence>
<dbReference type="InterPro" id="IPR007060">
    <property type="entry name" value="FtsL/DivIC"/>
</dbReference>
<evidence type="ECO:0000256" key="1">
    <source>
        <dbReference type="ARBA" id="ARBA00022475"/>
    </source>
</evidence>
<dbReference type="GO" id="GO:0030428">
    <property type="term" value="C:cell septum"/>
    <property type="evidence" value="ECO:0007669"/>
    <property type="project" value="TreeGrafter"/>
</dbReference>
<dbReference type="InterPro" id="IPR023081">
    <property type="entry name" value="Cell_div_FtsB"/>
</dbReference>
<dbReference type="PANTHER" id="PTHR37485">
    <property type="entry name" value="CELL DIVISION PROTEIN FTSB"/>
    <property type="match status" value="1"/>
</dbReference>
<keyword evidence="6 7" id="KW-0131">Cell cycle</keyword>
<comment type="subunit">
    <text evidence="7">Part of a complex composed of FtsB, FtsL and FtsQ.</text>
</comment>
<comment type="similarity">
    <text evidence="7">Belongs to the FtsB family.</text>
</comment>
<name>A0A916JTB0_9BURK</name>
<keyword evidence="9" id="KW-1185">Reference proteome</keyword>
<keyword evidence="4 7" id="KW-1133">Transmembrane helix</keyword>
<keyword evidence="5 7" id="KW-0472">Membrane</keyword>
<dbReference type="GO" id="GO:0032153">
    <property type="term" value="C:cell division site"/>
    <property type="evidence" value="ECO:0007669"/>
    <property type="project" value="UniProtKB-UniRule"/>
</dbReference>
<organism evidence="8 9">
    <name type="scientific">Candidatus Vallotiella hemipterorum</name>
    <dbReference type="NCBI Taxonomy" id="1177213"/>
    <lineage>
        <taxon>Bacteria</taxon>
        <taxon>Pseudomonadati</taxon>
        <taxon>Pseudomonadota</taxon>
        <taxon>Betaproteobacteria</taxon>
        <taxon>Burkholderiales</taxon>
        <taxon>Burkholderiaceae</taxon>
        <taxon>Candidatus Vallotiella</taxon>
    </lineage>
</organism>
<proteinExistence type="inferred from homology"/>
<comment type="function">
    <text evidence="7">Essential cell division protein. May link together the upstream cell division proteins, which are predominantly cytoplasmic, with the downstream cell division proteins, which are predominantly periplasmic.</text>
</comment>
<dbReference type="AlphaFoldDB" id="A0A916JTB0"/>
<evidence type="ECO:0000256" key="5">
    <source>
        <dbReference type="ARBA" id="ARBA00023136"/>
    </source>
</evidence>
<dbReference type="KEGG" id="vtr:MYVALT_F_02500"/>
<keyword evidence="2 7" id="KW-0132">Cell division</keyword>
<feature type="topological domain" description="Cytoplasmic" evidence="7">
    <location>
        <begin position="1"/>
        <end position="3"/>
    </location>
</feature>
<reference evidence="8" key="1">
    <citation type="submission" date="2021-06" db="EMBL/GenBank/DDBJ databases">
        <authorList>
            <person name="Szabo G."/>
        </authorList>
    </citation>
    <scope>NUCLEOTIDE SEQUENCE</scope>
    <source>
        <strain evidence="8">MYVALT</strain>
    </source>
</reference>
<dbReference type="GO" id="GO:0043093">
    <property type="term" value="P:FtsZ-dependent cytokinesis"/>
    <property type="evidence" value="ECO:0007669"/>
    <property type="project" value="UniProtKB-UniRule"/>
</dbReference>
<gene>
    <name evidence="7 8" type="primary">ftsB</name>
    <name evidence="8" type="ORF">MYVALT_F_02500</name>
</gene>
<accession>A0A916JTB0</accession>
<dbReference type="EMBL" id="OU343031">
    <property type="protein sequence ID" value="CAG7601700.1"/>
    <property type="molecule type" value="Genomic_DNA"/>
</dbReference>
<dbReference type="HAMAP" id="MF_00599">
    <property type="entry name" value="FtsB"/>
    <property type="match status" value="1"/>
</dbReference>
<evidence type="ECO:0000313" key="9">
    <source>
        <dbReference type="Proteomes" id="UP000693996"/>
    </source>
</evidence>
<keyword evidence="3 7" id="KW-0812">Transmembrane</keyword>
<evidence type="ECO:0000256" key="3">
    <source>
        <dbReference type="ARBA" id="ARBA00022692"/>
    </source>
</evidence>
<protein>
    <recommendedName>
        <fullName evidence="7">Cell division protein FtsB</fullName>
    </recommendedName>
</protein>
<dbReference type="GO" id="GO:0005886">
    <property type="term" value="C:plasma membrane"/>
    <property type="evidence" value="ECO:0007669"/>
    <property type="project" value="UniProtKB-SubCell"/>
</dbReference>
<keyword evidence="7" id="KW-0997">Cell inner membrane</keyword>
<dbReference type="Proteomes" id="UP000693996">
    <property type="component" value="Chromosome"/>
</dbReference>
<evidence type="ECO:0000256" key="7">
    <source>
        <dbReference type="HAMAP-Rule" id="MF_00599"/>
    </source>
</evidence>
<evidence type="ECO:0000256" key="2">
    <source>
        <dbReference type="ARBA" id="ARBA00022618"/>
    </source>
</evidence>
<dbReference type="NCBIfam" id="NF002058">
    <property type="entry name" value="PRK00888.1"/>
    <property type="match status" value="1"/>
</dbReference>
<evidence type="ECO:0000256" key="6">
    <source>
        <dbReference type="ARBA" id="ARBA00023306"/>
    </source>
</evidence>
<comment type="subcellular location">
    <subcellularLocation>
        <location evidence="7">Cell inner membrane</location>
        <topology evidence="7">Single-pass type II membrane protein</topology>
    </subcellularLocation>
    <text evidence="7">Localizes to the division septum.</text>
</comment>
<dbReference type="Pfam" id="PF04977">
    <property type="entry name" value="DivIC"/>
    <property type="match status" value="1"/>
</dbReference>
<feature type="topological domain" description="Periplasmic" evidence="7">
    <location>
        <begin position="22"/>
        <end position="109"/>
    </location>
</feature>